<dbReference type="RefSeq" id="WP_089461708.1">
    <property type="nucleotide sequence ID" value="NZ_CM009575.1"/>
</dbReference>
<dbReference type="PANTHER" id="PTHR37419:SF8">
    <property type="entry name" value="TOXIN YJJJ"/>
    <property type="match status" value="1"/>
</dbReference>
<feature type="domain" description="HipA-like C-terminal" evidence="4">
    <location>
        <begin position="174"/>
        <end position="407"/>
    </location>
</feature>
<keyword evidence="2" id="KW-0808">Transferase</keyword>
<evidence type="ECO:0000256" key="1">
    <source>
        <dbReference type="ARBA" id="ARBA00010164"/>
    </source>
</evidence>
<dbReference type="InterPro" id="IPR012893">
    <property type="entry name" value="HipA-like_C"/>
</dbReference>
<reference evidence="5 6" key="1">
    <citation type="submission" date="2018-01" db="EMBL/GenBank/DDBJ databases">
        <title>Successful Treatment of Persistent Burkholderia cepacia Bacteremia with Ceftazidime-Avibactam.</title>
        <authorList>
            <person name="Tamma P."/>
            <person name="Fan Y."/>
            <person name="Bergman Y."/>
            <person name="Sick-Samuels A."/>
            <person name="Hsu A."/>
            <person name="Timp W."/>
            <person name="Simner P."/>
        </authorList>
    </citation>
    <scope>NUCLEOTIDE SEQUENCE [LARGE SCALE GENOMIC DNA]</scope>
    <source>
        <strain evidence="5 6">170816</strain>
    </source>
</reference>
<evidence type="ECO:0000259" key="4">
    <source>
        <dbReference type="Pfam" id="PF07804"/>
    </source>
</evidence>
<name>A0A2S5DW73_9BURK</name>
<keyword evidence="3" id="KW-0418">Kinase</keyword>
<organism evidence="5 6">
    <name type="scientific">Burkholderia contaminans</name>
    <dbReference type="NCBI Taxonomy" id="488447"/>
    <lineage>
        <taxon>Bacteria</taxon>
        <taxon>Pseudomonadati</taxon>
        <taxon>Pseudomonadota</taxon>
        <taxon>Betaproteobacteria</taxon>
        <taxon>Burkholderiales</taxon>
        <taxon>Burkholderiaceae</taxon>
        <taxon>Burkholderia</taxon>
        <taxon>Burkholderia cepacia complex</taxon>
    </lineage>
</organism>
<comment type="similarity">
    <text evidence="1">Belongs to the HipA Ser/Thr kinase family.</text>
</comment>
<dbReference type="GO" id="GO:0004674">
    <property type="term" value="F:protein serine/threonine kinase activity"/>
    <property type="evidence" value="ECO:0007669"/>
    <property type="project" value="TreeGrafter"/>
</dbReference>
<gene>
    <name evidence="5" type="ORF">C3743_24780</name>
</gene>
<dbReference type="GO" id="GO:0005829">
    <property type="term" value="C:cytosol"/>
    <property type="evidence" value="ECO:0007669"/>
    <property type="project" value="TreeGrafter"/>
</dbReference>
<dbReference type="PANTHER" id="PTHR37419">
    <property type="entry name" value="SERINE/THREONINE-PROTEIN KINASE TOXIN HIPA"/>
    <property type="match status" value="1"/>
</dbReference>
<evidence type="ECO:0000313" key="5">
    <source>
        <dbReference type="EMBL" id="POZ83336.1"/>
    </source>
</evidence>
<dbReference type="Gene3D" id="1.10.1070.20">
    <property type="match status" value="1"/>
</dbReference>
<evidence type="ECO:0000313" key="6">
    <source>
        <dbReference type="Proteomes" id="UP000238655"/>
    </source>
</evidence>
<dbReference type="EMBL" id="PQVP01000002">
    <property type="protein sequence ID" value="POZ83336.1"/>
    <property type="molecule type" value="Genomic_DNA"/>
</dbReference>
<evidence type="ECO:0000256" key="2">
    <source>
        <dbReference type="ARBA" id="ARBA00022679"/>
    </source>
</evidence>
<dbReference type="Proteomes" id="UP000238655">
    <property type="component" value="Chromosome 1"/>
</dbReference>
<protein>
    <submittedName>
        <fullName evidence="5">Type II toxin-antitoxin system HipA family toxin</fullName>
    </submittedName>
</protein>
<dbReference type="InterPro" id="IPR052028">
    <property type="entry name" value="HipA_Ser/Thr_kinase"/>
</dbReference>
<accession>A0A2S5DW73</accession>
<evidence type="ECO:0000256" key="3">
    <source>
        <dbReference type="ARBA" id="ARBA00022777"/>
    </source>
</evidence>
<dbReference type="AlphaFoldDB" id="A0A2S5DW73"/>
<sequence>MAAVVKRLAVFAYLDDDWAPAGLLEMTEEGVSLQASSFAYGLRYLGRPNAIEVDPVSLSLARKDEIRGKMNFPAGGLTQFGGIRDAAPDAWGRRVIEAKLRAKANALPESTYLLHAGSQRIGALDVRESLDTPPGRQAGNGLLNLEYLVDSAARIEEGETVPAELEAIFVQGSGLGGARPKATVRDEDGVLWLAKFPSLSDRLNLTVIEEATLRLAARCGIRVPPTRIVDVGTRQVMLIRRFDRYWTHPEFDTLRGDDALYLPPRAGTTERRLPFASALTLVGCAEMESMAKSYQDVAHAIRQHGHIDTIRADNRELFKRMVFNILVSNDDDHLRNHGFIHDPRLPGWRLSPLYDVLPRPSSAHERYLHLGIGPQGRLATLDNAFDARDAFGLSKTDAGLAIAEVWQPTREWKTCFEERGVPGKEIDKIAPAFRHIDDVSHPTLRKALP</sequence>
<proteinExistence type="inferred from homology"/>
<dbReference type="Pfam" id="PF07804">
    <property type="entry name" value="HipA_C"/>
    <property type="match status" value="1"/>
</dbReference>
<comment type="caution">
    <text evidence="5">The sequence shown here is derived from an EMBL/GenBank/DDBJ whole genome shotgun (WGS) entry which is preliminary data.</text>
</comment>